<reference evidence="4 5" key="1">
    <citation type="submission" date="2021-06" db="EMBL/GenBank/DDBJ databases">
        <authorList>
            <person name="Palmer J.M."/>
        </authorList>
    </citation>
    <scope>NUCLEOTIDE SEQUENCE [LARGE SCALE GENOMIC DNA]</scope>
    <source>
        <strain evidence="4 5">GA_2019</strain>
        <tissue evidence="4">Muscle</tissue>
    </source>
</reference>
<dbReference type="InterPro" id="IPR039809">
    <property type="entry name" value="Chemokine_b/g/d"/>
</dbReference>
<feature type="compositionally biased region" description="Polar residues" evidence="2">
    <location>
        <begin position="51"/>
        <end position="62"/>
    </location>
</feature>
<keyword evidence="1" id="KW-0202">Cytokine</keyword>
<dbReference type="SUPFAM" id="SSF54117">
    <property type="entry name" value="Interleukin 8-like chemokines"/>
    <property type="match status" value="1"/>
</dbReference>
<feature type="domain" description="Chemokine interleukin-8-like" evidence="3">
    <location>
        <begin position="76"/>
        <end position="135"/>
    </location>
</feature>
<dbReference type="EMBL" id="JAHRIO010072500">
    <property type="protein sequence ID" value="MEQ2182559.1"/>
    <property type="molecule type" value="Genomic_DNA"/>
</dbReference>
<evidence type="ECO:0000313" key="4">
    <source>
        <dbReference type="EMBL" id="MEQ2182559.1"/>
    </source>
</evidence>
<name>A0ABV0PGK3_9TELE</name>
<evidence type="ECO:0000313" key="5">
    <source>
        <dbReference type="Proteomes" id="UP001476798"/>
    </source>
</evidence>
<feature type="region of interest" description="Disordered" evidence="2">
    <location>
        <begin position="1"/>
        <end position="64"/>
    </location>
</feature>
<sequence>NDRMKIPQNEESNSGDKFPTCSPPQHNPDQMTSSDPFSRKSTSDLSDLNKNRLNQPNQQEINLSPLIPGPASATFLDDCCFKLFQRPINKNVFTSYYLTGPPRCLLTAAILKTKRSYHICVDPNQPWVKRILNFLEKRSF</sequence>
<protein>
    <recommendedName>
        <fullName evidence="3">Chemokine interleukin-8-like domain-containing protein</fullName>
    </recommendedName>
</protein>
<keyword evidence="5" id="KW-1185">Reference proteome</keyword>
<proteinExistence type="predicted"/>
<dbReference type="Pfam" id="PF00048">
    <property type="entry name" value="IL8"/>
    <property type="match status" value="1"/>
</dbReference>
<dbReference type="CDD" id="cd00272">
    <property type="entry name" value="Chemokine_CC"/>
    <property type="match status" value="1"/>
</dbReference>
<gene>
    <name evidence="4" type="ORF">GOODEAATRI_023515</name>
</gene>
<evidence type="ECO:0000256" key="2">
    <source>
        <dbReference type="SAM" id="MobiDB-lite"/>
    </source>
</evidence>
<evidence type="ECO:0000259" key="3">
    <source>
        <dbReference type="SMART" id="SM00199"/>
    </source>
</evidence>
<evidence type="ECO:0000256" key="1">
    <source>
        <dbReference type="ARBA" id="ARBA00022514"/>
    </source>
</evidence>
<feature type="compositionally biased region" description="Polar residues" evidence="2">
    <location>
        <begin position="27"/>
        <end position="36"/>
    </location>
</feature>
<dbReference type="SMART" id="SM00199">
    <property type="entry name" value="SCY"/>
    <property type="match status" value="1"/>
</dbReference>
<organism evidence="4 5">
    <name type="scientific">Goodea atripinnis</name>
    <dbReference type="NCBI Taxonomy" id="208336"/>
    <lineage>
        <taxon>Eukaryota</taxon>
        <taxon>Metazoa</taxon>
        <taxon>Chordata</taxon>
        <taxon>Craniata</taxon>
        <taxon>Vertebrata</taxon>
        <taxon>Euteleostomi</taxon>
        <taxon>Actinopterygii</taxon>
        <taxon>Neopterygii</taxon>
        <taxon>Teleostei</taxon>
        <taxon>Neoteleostei</taxon>
        <taxon>Acanthomorphata</taxon>
        <taxon>Ovalentaria</taxon>
        <taxon>Atherinomorphae</taxon>
        <taxon>Cyprinodontiformes</taxon>
        <taxon>Goodeidae</taxon>
        <taxon>Goodea</taxon>
    </lineage>
</organism>
<dbReference type="PANTHER" id="PTHR12015">
    <property type="entry name" value="SMALL INDUCIBLE CYTOKINE A"/>
    <property type="match status" value="1"/>
</dbReference>
<dbReference type="Proteomes" id="UP001476798">
    <property type="component" value="Unassembled WGS sequence"/>
</dbReference>
<dbReference type="Gene3D" id="2.40.50.40">
    <property type="match status" value="1"/>
</dbReference>
<feature type="compositionally biased region" description="Basic and acidic residues" evidence="2">
    <location>
        <begin position="37"/>
        <end position="50"/>
    </location>
</feature>
<accession>A0ABV0PGK3</accession>
<dbReference type="InterPro" id="IPR036048">
    <property type="entry name" value="Interleukin_8-like_sf"/>
</dbReference>
<dbReference type="InterPro" id="IPR001811">
    <property type="entry name" value="Chemokine_IL8-like_dom"/>
</dbReference>
<comment type="caution">
    <text evidence="4">The sequence shown here is derived from an EMBL/GenBank/DDBJ whole genome shotgun (WGS) entry which is preliminary data.</text>
</comment>
<feature type="non-terminal residue" evidence="4">
    <location>
        <position position="1"/>
    </location>
</feature>